<keyword evidence="4" id="KW-1185">Reference proteome</keyword>
<dbReference type="EMBL" id="WPNZ01000018">
    <property type="protein sequence ID" value="MVO88607.1"/>
    <property type="molecule type" value="Genomic_DNA"/>
</dbReference>
<accession>A0A6L6X4G3</accession>
<name>A0A6L6X4G3_9ACTN</name>
<sequence length="198" mass="21517">MAYENTVAPGGPGVEAPLPAPWRHLRLRRPGPADHLPVLAVVDSWWGGLGGAEGARQRALLLPRLMFQHFGASSFLVTSDAPPADGHTGRAERIVAFLIGFLSPSKPDESYIHFVGIDPAERGRGLGAALYERFFAYSRAHGRSVVRAITSPQNTGSYAFHTRMGFVTEPGPKEFDGKPVQPDYDGPGLDRLSFRKDL</sequence>
<protein>
    <submittedName>
        <fullName evidence="3">GNAT family N-acetyltransferase</fullName>
    </submittedName>
</protein>
<evidence type="ECO:0000256" key="1">
    <source>
        <dbReference type="SAM" id="MobiDB-lite"/>
    </source>
</evidence>
<evidence type="ECO:0000313" key="4">
    <source>
        <dbReference type="Proteomes" id="UP000483802"/>
    </source>
</evidence>
<feature type="region of interest" description="Disordered" evidence="1">
    <location>
        <begin position="171"/>
        <end position="198"/>
    </location>
</feature>
<feature type="domain" description="N-acetyltransferase" evidence="2">
    <location>
        <begin position="25"/>
        <end position="198"/>
    </location>
</feature>
<dbReference type="PANTHER" id="PTHR43072">
    <property type="entry name" value="N-ACETYLTRANSFERASE"/>
    <property type="match status" value="1"/>
</dbReference>
<organism evidence="3 4">
    <name type="scientific">Streptomyces typhae</name>
    <dbReference type="NCBI Taxonomy" id="2681492"/>
    <lineage>
        <taxon>Bacteria</taxon>
        <taxon>Bacillati</taxon>
        <taxon>Actinomycetota</taxon>
        <taxon>Actinomycetes</taxon>
        <taxon>Kitasatosporales</taxon>
        <taxon>Streptomycetaceae</taxon>
        <taxon>Streptomyces</taxon>
    </lineage>
</organism>
<dbReference type="PANTHER" id="PTHR43072:SF36">
    <property type="entry name" value="RIBOSOMAL-PROTEIN-ALANINE ACETYLTRANSFERASE"/>
    <property type="match status" value="1"/>
</dbReference>
<dbReference type="Pfam" id="PF00583">
    <property type="entry name" value="Acetyltransf_1"/>
    <property type="match status" value="1"/>
</dbReference>
<evidence type="ECO:0000259" key="2">
    <source>
        <dbReference type="PROSITE" id="PS51186"/>
    </source>
</evidence>
<dbReference type="InterPro" id="IPR016181">
    <property type="entry name" value="Acyl_CoA_acyltransferase"/>
</dbReference>
<dbReference type="PIRSF" id="PIRSF037663">
    <property type="entry name" value="Acetyltransf_GNAT_prd"/>
    <property type="match status" value="1"/>
</dbReference>
<gene>
    <name evidence="3" type="ORF">GPA10_28565</name>
</gene>
<evidence type="ECO:0000313" key="3">
    <source>
        <dbReference type="EMBL" id="MVO88607.1"/>
    </source>
</evidence>
<dbReference type="PROSITE" id="PS51186">
    <property type="entry name" value="GNAT"/>
    <property type="match status" value="1"/>
</dbReference>
<dbReference type="CDD" id="cd04301">
    <property type="entry name" value="NAT_SF"/>
    <property type="match status" value="1"/>
</dbReference>
<proteinExistence type="predicted"/>
<dbReference type="Gene3D" id="3.40.630.30">
    <property type="match status" value="1"/>
</dbReference>
<dbReference type="AlphaFoldDB" id="A0A6L6X4G3"/>
<dbReference type="RefSeq" id="WP_157168020.1">
    <property type="nucleotide sequence ID" value="NZ_WPNZ01000018.1"/>
</dbReference>
<keyword evidence="3" id="KW-0808">Transferase</keyword>
<dbReference type="GO" id="GO:0016747">
    <property type="term" value="F:acyltransferase activity, transferring groups other than amino-acyl groups"/>
    <property type="evidence" value="ECO:0007669"/>
    <property type="project" value="InterPro"/>
</dbReference>
<dbReference type="Proteomes" id="UP000483802">
    <property type="component" value="Unassembled WGS sequence"/>
</dbReference>
<comment type="caution">
    <text evidence="3">The sequence shown here is derived from an EMBL/GenBank/DDBJ whole genome shotgun (WGS) entry which is preliminary data.</text>
</comment>
<dbReference type="InterPro" id="IPR000182">
    <property type="entry name" value="GNAT_dom"/>
</dbReference>
<reference evidence="3 4" key="1">
    <citation type="submission" date="2019-11" db="EMBL/GenBank/DDBJ databases">
        <title>Streptomyces typhae sp. nov., a novel endophytic actinomycete isolated from the root of cattail pollen (Typha angustifolia L.).</title>
        <authorList>
            <person name="Peng C."/>
        </authorList>
    </citation>
    <scope>NUCLEOTIDE SEQUENCE [LARGE SCALE GENOMIC DNA]</scope>
    <source>
        <strain evidence="4">p1417</strain>
    </source>
</reference>
<dbReference type="SUPFAM" id="SSF55729">
    <property type="entry name" value="Acyl-CoA N-acyltransferases (Nat)"/>
    <property type="match status" value="1"/>
</dbReference>
<dbReference type="InterPro" id="IPR017255">
    <property type="entry name" value="AcTrfase_GNAT_prd"/>
</dbReference>